<organism evidence="2 4">
    <name type="scientific">Comamonas testosteroni</name>
    <name type="common">Pseudomonas testosteroni</name>
    <dbReference type="NCBI Taxonomy" id="285"/>
    <lineage>
        <taxon>Bacteria</taxon>
        <taxon>Pseudomonadati</taxon>
        <taxon>Pseudomonadota</taxon>
        <taxon>Betaproteobacteria</taxon>
        <taxon>Burkholderiales</taxon>
        <taxon>Comamonadaceae</taxon>
        <taxon>Comamonas</taxon>
    </lineage>
</organism>
<evidence type="ECO:0000313" key="4">
    <source>
        <dbReference type="Proteomes" id="UP000029553"/>
    </source>
</evidence>
<dbReference type="Pfam" id="PF13577">
    <property type="entry name" value="SnoaL_4"/>
    <property type="match status" value="1"/>
</dbReference>
<dbReference type="Proteomes" id="UP000037442">
    <property type="component" value="Unassembled WGS sequence"/>
</dbReference>
<dbReference type="Proteomes" id="UP000029553">
    <property type="component" value="Unassembled WGS sequence"/>
</dbReference>
<accession>A0A096FL14</accession>
<dbReference type="SUPFAM" id="SSF54427">
    <property type="entry name" value="NTF2-like"/>
    <property type="match status" value="1"/>
</dbReference>
<reference evidence="5" key="2">
    <citation type="submission" date="2014-06" db="EMBL/GenBank/DDBJ databases">
        <title>Draft genome sequence of C. testosteroni WDL7.</title>
        <authorList>
            <person name="Wu Y."/>
            <person name="Seshan H."/>
            <person name="Arumugam K."/>
        </authorList>
    </citation>
    <scope>NUCLEOTIDE SEQUENCE [LARGE SCALE GENOMIC DNA]</scope>
    <source>
        <strain evidence="5">WDL7</strain>
    </source>
</reference>
<dbReference type="InterPro" id="IPR032710">
    <property type="entry name" value="NTF2-like_dom_sf"/>
</dbReference>
<name>A0A096FL14_COMTE</name>
<evidence type="ECO:0000313" key="2">
    <source>
        <dbReference type="EMBL" id="KGH30438.1"/>
    </source>
</evidence>
<sequence length="141" mass="15458">MTLQDISDKVEINELLARYCHALDEKDWHSFQAIFLPDAVLDFTAFGGPKGSPAELQSFFVPILGSLASTQHTVSTVKIDLAGNIATARSAAIVPMTGKTPEGKETTSVSGLWYEDSLERTKDGWKIKSRKQVRSWAANMA</sequence>
<reference evidence="2 4" key="1">
    <citation type="submission" date="2013-09" db="EMBL/GenBank/DDBJ databases">
        <title>High correlation between genotypes and phenotypes of environmental bacteria Comamonas testosteroni strains.</title>
        <authorList>
            <person name="Liu L."/>
            <person name="Zhu W."/>
            <person name="Xia X."/>
            <person name="Xu B."/>
            <person name="Luo M."/>
            <person name="Wang G."/>
        </authorList>
    </citation>
    <scope>NUCLEOTIDE SEQUENCE [LARGE SCALE GENOMIC DNA]</scope>
    <source>
        <strain evidence="2 4">JL40</strain>
    </source>
</reference>
<evidence type="ECO:0000313" key="5">
    <source>
        <dbReference type="Proteomes" id="UP000037442"/>
    </source>
</evidence>
<dbReference type="CDD" id="cd00531">
    <property type="entry name" value="NTF2_like"/>
    <property type="match status" value="1"/>
</dbReference>
<comment type="caution">
    <text evidence="2">The sequence shown here is derived from an EMBL/GenBank/DDBJ whole genome shotgun (WGS) entry which is preliminary data.</text>
</comment>
<evidence type="ECO:0000259" key="1">
    <source>
        <dbReference type="Pfam" id="PF13577"/>
    </source>
</evidence>
<dbReference type="InterPro" id="IPR037401">
    <property type="entry name" value="SnoaL-like"/>
</dbReference>
<feature type="domain" description="SnoaL-like" evidence="1">
    <location>
        <begin position="5"/>
        <end position="131"/>
    </location>
</feature>
<dbReference type="EMBL" id="JNVD01000017">
    <property type="protein sequence ID" value="KOC22243.1"/>
    <property type="molecule type" value="Genomic_DNA"/>
</dbReference>
<reference evidence="3" key="3">
    <citation type="submission" date="2014-06" db="EMBL/GenBank/DDBJ databases">
        <title>Three species of the Botryosphaeriales overlap on five unrelated trees in China, with a novel species.</title>
        <authorList>
            <person name="Tian C."/>
            <person name="Fan X."/>
        </authorList>
    </citation>
    <scope>NUCLEOTIDE SEQUENCE</scope>
    <source>
        <strain evidence="3">WDL7</strain>
    </source>
</reference>
<proteinExistence type="predicted"/>
<dbReference type="Gene3D" id="3.10.450.50">
    <property type="match status" value="1"/>
</dbReference>
<evidence type="ECO:0000313" key="3">
    <source>
        <dbReference type="EMBL" id="KOC22243.1"/>
    </source>
</evidence>
<dbReference type="EMBL" id="AWOR01000043">
    <property type="protein sequence ID" value="KGH30438.1"/>
    <property type="molecule type" value="Genomic_DNA"/>
</dbReference>
<protein>
    <recommendedName>
        <fullName evidence="1">SnoaL-like domain-containing protein</fullName>
    </recommendedName>
</protein>
<dbReference type="AlphaFoldDB" id="A0A096FL14"/>
<dbReference type="RefSeq" id="WP_034368444.1">
    <property type="nucleotide sequence ID" value="NZ_AWOR01000043.1"/>
</dbReference>
<gene>
    <name evidence="3" type="ORF">GL58_07180</name>
    <name evidence="2" type="ORF">P353_09785</name>
</gene>
<dbReference type="PATRIC" id="fig|285.49.peg.1481"/>